<reference evidence="1 2" key="1">
    <citation type="submission" date="2011-02" db="EMBL/GenBank/DDBJ databases">
        <authorList>
            <person name="Nelson K.E."/>
            <person name="Sutton G."/>
            <person name="Torralba M."/>
            <person name="Durkin S."/>
            <person name="Harkins D."/>
            <person name="Montgomery R."/>
            <person name="Ziemer C."/>
            <person name="Klaassens E."/>
            <person name="Ocuiv P."/>
            <person name="Morrison M."/>
        </authorList>
    </citation>
    <scope>NUCLEOTIDE SEQUENCE [LARGE SCALE GENOMIC DNA]</scope>
    <source>
        <strain evidence="1 2">8</strain>
    </source>
</reference>
<accession>E9SGJ9</accession>
<keyword evidence="2" id="KW-1185">Reference proteome</keyword>
<evidence type="ECO:0000313" key="1">
    <source>
        <dbReference type="EMBL" id="EGC01615.1"/>
    </source>
</evidence>
<organism evidence="1 2">
    <name type="scientific">Ruminococcus albus 8</name>
    <dbReference type="NCBI Taxonomy" id="246199"/>
    <lineage>
        <taxon>Bacteria</taxon>
        <taxon>Bacillati</taxon>
        <taxon>Bacillota</taxon>
        <taxon>Clostridia</taxon>
        <taxon>Eubacteriales</taxon>
        <taxon>Oscillospiraceae</taxon>
        <taxon>Ruminococcus</taxon>
    </lineage>
</organism>
<gene>
    <name evidence="1" type="ORF">CUS_4714</name>
</gene>
<dbReference type="STRING" id="246199.CUS_4714"/>
<dbReference type="RefSeq" id="WP_002852630.1">
    <property type="nucleotide sequence ID" value="NZ_ADKM02000124.1"/>
</dbReference>
<dbReference type="AlphaFoldDB" id="E9SGJ9"/>
<dbReference type="EMBL" id="ADKM02000124">
    <property type="protein sequence ID" value="EGC01615.1"/>
    <property type="molecule type" value="Genomic_DNA"/>
</dbReference>
<name>E9SGJ9_RUMAL</name>
<sequence length="265" mass="30315">MNVLQFLGIYPDAIEYAAEKAEAAMEDAGASLPDIDYMYDAVRDSFKEKELDLENVTDSLISKFFEYAKSVLEKELSRAEVTYCVNCNDSHFYVNGEEYYKGDNTITDLRRGIDIPSVEMTEYGNIPALRAALNIEDDDILADLLNGAEDKHSDSLADIYDKDGYEIIEDIDAAQVLMNFEAFVLLLENGKRVYEIKVFDEKADEERIVRADRAEQLQEADKLRIKTDMALRSLKKEGCILDAEEEYFLEKHILNREQYSSDSIL</sequence>
<dbReference type="Proteomes" id="UP000004259">
    <property type="component" value="Unassembled WGS sequence"/>
</dbReference>
<comment type="caution">
    <text evidence="1">The sequence shown here is derived from an EMBL/GenBank/DDBJ whole genome shotgun (WGS) entry which is preliminary data.</text>
</comment>
<evidence type="ECO:0000313" key="2">
    <source>
        <dbReference type="Proteomes" id="UP000004259"/>
    </source>
</evidence>
<protein>
    <submittedName>
        <fullName evidence="1">Uncharacterized protein</fullName>
    </submittedName>
</protein>
<proteinExistence type="predicted"/>